<dbReference type="HOGENOM" id="CLU_092054_0_0_5"/>
<dbReference type="GO" id="GO:0003824">
    <property type="term" value="F:catalytic activity"/>
    <property type="evidence" value="ECO:0007669"/>
    <property type="project" value="InterPro"/>
</dbReference>
<reference evidence="3" key="1">
    <citation type="submission" date="2008-04" db="EMBL/GenBank/DDBJ databases">
        <title>Complete sequence of chromosome of Methylobacterium populi BJ001.</title>
        <authorList>
            <consortium name="US DOE Joint Genome Institute"/>
            <person name="Copeland A."/>
            <person name="Lucas S."/>
            <person name="Lapidus A."/>
            <person name="Glavina del Rio T."/>
            <person name="Dalin E."/>
            <person name="Tice H."/>
            <person name="Bruce D."/>
            <person name="Goodwin L."/>
            <person name="Pitluck S."/>
            <person name="Chertkov O."/>
            <person name="Brettin T."/>
            <person name="Detter J.C."/>
            <person name="Han C."/>
            <person name="Kuske C.R."/>
            <person name="Schmutz J."/>
            <person name="Larimer F."/>
            <person name="Land M."/>
            <person name="Hauser L."/>
            <person name="Kyrpides N."/>
            <person name="Mikhailova N."/>
            <person name="Marx C."/>
            <person name="Richardson P."/>
        </authorList>
    </citation>
    <scope>NUCLEOTIDE SEQUENCE [LARGE SCALE GENOMIC DNA]</scope>
    <source>
        <strain evidence="3">BJ001</strain>
    </source>
</reference>
<dbReference type="Pfam" id="PF02979">
    <property type="entry name" value="NHase_alpha"/>
    <property type="match status" value="1"/>
</dbReference>
<protein>
    <submittedName>
        <fullName evidence="3">Nitrile hydratase alpha chain</fullName>
    </submittedName>
</protein>
<evidence type="ECO:0000259" key="2">
    <source>
        <dbReference type="Pfam" id="PF02979"/>
    </source>
</evidence>
<dbReference type="Proteomes" id="UP000007136">
    <property type="component" value="Chromosome"/>
</dbReference>
<dbReference type="eggNOG" id="ENOG502Z7U0">
    <property type="taxonomic scope" value="Bacteria"/>
</dbReference>
<proteinExistence type="predicted"/>
<dbReference type="InterPro" id="IPR004232">
    <property type="entry name" value="CN_Hdrtase_a/SCN_Hdrlase_g"/>
</dbReference>
<dbReference type="SUPFAM" id="SSF56209">
    <property type="entry name" value="Nitrile hydratase alpha chain"/>
    <property type="match status" value="1"/>
</dbReference>
<dbReference type="RefSeq" id="WP_012455629.1">
    <property type="nucleotide sequence ID" value="NC_010725.1"/>
</dbReference>
<feature type="domain" description="Nitrile hydratase alpha/Thiocyanate hydrolase gamma" evidence="2">
    <location>
        <begin position="37"/>
        <end position="214"/>
    </location>
</feature>
<dbReference type="InterPro" id="IPR036648">
    <property type="entry name" value="CN_Hdrase_a/SCN_Hdrase_g_sf"/>
</dbReference>
<name>B1Z8J3_METPB</name>
<dbReference type="OrthoDB" id="528553at2"/>
<gene>
    <name evidence="3" type="ordered locus">Mpop_3787</name>
</gene>
<accession>B1Z8J3</accession>
<evidence type="ECO:0000313" key="3">
    <source>
        <dbReference type="EMBL" id="ACB81922.1"/>
    </source>
</evidence>
<keyword evidence="1" id="KW-0479">Metal-binding</keyword>
<dbReference type="STRING" id="441620.Mpop_3787"/>
<dbReference type="KEGG" id="mpo:Mpop_3787"/>
<dbReference type="Gene3D" id="3.90.330.10">
    <property type="entry name" value="Nitrile hydratase alpha /Thiocyanate hydrolase gamma"/>
    <property type="match status" value="1"/>
</dbReference>
<evidence type="ECO:0000313" key="4">
    <source>
        <dbReference type="Proteomes" id="UP000007136"/>
    </source>
</evidence>
<dbReference type="EMBL" id="CP001029">
    <property type="protein sequence ID" value="ACB81922.1"/>
    <property type="molecule type" value="Genomic_DNA"/>
</dbReference>
<organism evidence="3 4">
    <name type="scientific">Methylorubrum populi (strain ATCC BAA-705 / NCIMB 13946 / BJ001)</name>
    <name type="common">Methylobacterium populi</name>
    <dbReference type="NCBI Taxonomy" id="441620"/>
    <lineage>
        <taxon>Bacteria</taxon>
        <taxon>Pseudomonadati</taxon>
        <taxon>Pseudomonadota</taxon>
        <taxon>Alphaproteobacteria</taxon>
        <taxon>Hyphomicrobiales</taxon>
        <taxon>Methylobacteriaceae</taxon>
        <taxon>Methylorubrum</taxon>
    </lineage>
</organism>
<dbReference type="GO" id="GO:0046914">
    <property type="term" value="F:transition metal ion binding"/>
    <property type="evidence" value="ECO:0007669"/>
    <property type="project" value="InterPro"/>
</dbReference>
<evidence type="ECO:0000256" key="1">
    <source>
        <dbReference type="ARBA" id="ARBA00022723"/>
    </source>
</evidence>
<sequence>MAERDTTDPCPLPLRTAYTAQEALVVEDDAGNAEAARITTILEGILVTKGLLAKGEADQEIEKIETPGLHLGARLVARAWVDPDFKNRLLADGKLAAAELGMKVGEAQLVVVENTPDVHNLIVCTLCSCYPRSILGQPPSWYISKTYRSRAVREPRTVLHEFGLDIPEAVRVRVHDSNADMRYLVLPMPPAETVGRHEIDLAGLVSRDMLIGTAVLQR</sequence>
<dbReference type="AlphaFoldDB" id="B1Z8J3"/>